<dbReference type="CDD" id="cd05483">
    <property type="entry name" value="retropepsin_like_bacteria"/>
    <property type="match status" value="1"/>
</dbReference>
<evidence type="ECO:0000256" key="3">
    <source>
        <dbReference type="PROSITE-ProRule" id="PRU00339"/>
    </source>
</evidence>
<dbReference type="Pfam" id="PF13975">
    <property type="entry name" value="gag-asp_proteas"/>
    <property type="match status" value="1"/>
</dbReference>
<evidence type="ECO:0000256" key="2">
    <source>
        <dbReference type="ARBA" id="ARBA00022803"/>
    </source>
</evidence>
<dbReference type="Proteomes" id="UP001598138">
    <property type="component" value="Unassembled WGS sequence"/>
</dbReference>
<dbReference type="SUPFAM" id="SSF48452">
    <property type="entry name" value="TPR-like"/>
    <property type="match status" value="2"/>
</dbReference>
<feature type="repeat" description="TPR" evidence="3">
    <location>
        <begin position="329"/>
        <end position="362"/>
    </location>
</feature>
<evidence type="ECO:0000256" key="1">
    <source>
        <dbReference type="ARBA" id="ARBA00022737"/>
    </source>
</evidence>
<protein>
    <submittedName>
        <fullName evidence="5">Tetratricopeptide repeat protein</fullName>
    </submittedName>
</protein>
<keyword evidence="4" id="KW-0732">Signal</keyword>
<evidence type="ECO:0000313" key="6">
    <source>
        <dbReference type="Proteomes" id="UP001598138"/>
    </source>
</evidence>
<dbReference type="InterPro" id="IPR050498">
    <property type="entry name" value="Ycf3"/>
</dbReference>
<comment type="caution">
    <text evidence="5">The sequence shown here is derived from an EMBL/GenBank/DDBJ whole genome shotgun (WGS) entry which is preliminary data.</text>
</comment>
<dbReference type="SMART" id="SM00028">
    <property type="entry name" value="TPR"/>
    <property type="match status" value="8"/>
</dbReference>
<dbReference type="Pfam" id="PF00515">
    <property type="entry name" value="TPR_1"/>
    <property type="match status" value="1"/>
</dbReference>
<keyword evidence="6" id="KW-1185">Reference proteome</keyword>
<evidence type="ECO:0000256" key="4">
    <source>
        <dbReference type="SAM" id="SignalP"/>
    </source>
</evidence>
<evidence type="ECO:0000313" key="5">
    <source>
        <dbReference type="EMBL" id="MFD3393069.1"/>
    </source>
</evidence>
<dbReference type="RefSeq" id="WP_377981699.1">
    <property type="nucleotide sequence ID" value="NZ_JBBKXZ010000001.1"/>
</dbReference>
<accession>A0ABW6DGE5</accession>
<dbReference type="Gene3D" id="1.25.40.10">
    <property type="entry name" value="Tetratricopeptide repeat domain"/>
    <property type="match status" value="5"/>
</dbReference>
<keyword evidence="1" id="KW-0677">Repeat</keyword>
<feature type="chain" id="PRO_5045616197" evidence="4">
    <location>
        <begin position="19"/>
        <end position="683"/>
    </location>
</feature>
<dbReference type="SUPFAM" id="SSF50630">
    <property type="entry name" value="Acid proteases"/>
    <property type="match status" value="1"/>
</dbReference>
<dbReference type="PROSITE" id="PS00141">
    <property type="entry name" value="ASP_PROTEASE"/>
    <property type="match status" value="1"/>
</dbReference>
<dbReference type="PROSITE" id="PS50005">
    <property type="entry name" value="TPR"/>
    <property type="match status" value="1"/>
</dbReference>
<dbReference type="InterPro" id="IPR011990">
    <property type="entry name" value="TPR-like_helical_dom_sf"/>
</dbReference>
<gene>
    <name evidence="5" type="ORF">U0R10_00405</name>
</gene>
<dbReference type="InterPro" id="IPR019734">
    <property type="entry name" value="TPR_rpt"/>
</dbReference>
<dbReference type="InterPro" id="IPR034122">
    <property type="entry name" value="Retropepsin-like_bacterial"/>
</dbReference>
<dbReference type="InterPro" id="IPR001969">
    <property type="entry name" value="Aspartic_peptidase_AS"/>
</dbReference>
<name>A0ABW6DGE5_9BACT</name>
<sequence length="683" mass="78044">MRKIRLYLFLFISFQSFAQSYNLQTGINYFHEEQYDEAADFLNKELQQHPGEGKAYYYLAQIQVNKETFAGGLTQVNLAIKHLAPTDTLLAKAWAAKGDIYLRLADTVKFESSYAQALTLFPSVPDIYLSRATQYYSLHWYDKAMADLARVLTQDEGNIAARELMCHIYSDEKKYDALVKEASRIIVLASDNSAAYDHRSFGNFQLKKYDLAIEDAYVALTLVDNRRRLRDNFVVYAKKNYALALAKLGLLINEFPNKEVWHYLRAEIYAEKKEWDKALKEFQTISEIMPMRQTNTFQARRGELYGLMGLHEMAIADYTKAIKIDSTDGYDYASRGEAYRLVGKYDLAIADYDRAIELDPESAHYYMQRGWVKDEFQHNPEAGLADYTSAIEIDRGLAYAYLYRGRLYEKHLQDTLRSHADFRQVVLLDSITGSAGNVRQYGYLGLGQADQAKAWMARNLAEFPSDGNYYDAACLYSLMKMPRESIAYLDTAFQKGFRDFTHVSKDDDLDFVRNSVAFKQLVGKWQTKFQVDAKQLPAFKDKNIIVGTYKIPYKQHNGGTYEVATKVNGLPLNMLFDTGASDITISRTEVDFMLKNGFLSERDFIGKMIYSMANGANEESKTIMLRRLEIGGLVLTNVFASIVENREAEMLIGQSAMQNLATIMIDNQNKQIVITGKGKKSTK</sequence>
<dbReference type="NCBIfam" id="NF047558">
    <property type="entry name" value="TPR_END_plus"/>
    <property type="match status" value="1"/>
</dbReference>
<organism evidence="5 6">
    <name type="scientific">Aquirufa avitistagni</name>
    <dbReference type="NCBI Taxonomy" id="3104728"/>
    <lineage>
        <taxon>Bacteria</taxon>
        <taxon>Pseudomonadati</taxon>
        <taxon>Bacteroidota</taxon>
        <taxon>Cytophagia</taxon>
        <taxon>Cytophagales</taxon>
        <taxon>Flectobacillaceae</taxon>
        <taxon>Aquirufa</taxon>
    </lineage>
</organism>
<feature type="signal peptide" evidence="4">
    <location>
        <begin position="1"/>
        <end position="18"/>
    </location>
</feature>
<dbReference type="InterPro" id="IPR021109">
    <property type="entry name" value="Peptidase_aspartic_dom_sf"/>
</dbReference>
<reference evidence="5 6" key="1">
    <citation type="submission" date="2024-03" db="EMBL/GenBank/DDBJ databases">
        <title>Aquirufa genome sequencing.</title>
        <authorList>
            <person name="Pitt A."/>
            <person name="Hahn M.W."/>
        </authorList>
    </citation>
    <scope>NUCLEOTIDE SEQUENCE [LARGE SCALE GENOMIC DNA]</scope>
    <source>
        <strain evidence="5 6">OSTEICH-129V</strain>
    </source>
</reference>
<dbReference type="PROSITE" id="PS50293">
    <property type="entry name" value="TPR_REGION"/>
    <property type="match status" value="1"/>
</dbReference>
<dbReference type="PANTHER" id="PTHR44858:SF1">
    <property type="entry name" value="UDP-N-ACETYLGLUCOSAMINE--PEPTIDE N-ACETYLGLUCOSAMINYLTRANSFERASE SPINDLY-RELATED"/>
    <property type="match status" value="1"/>
</dbReference>
<dbReference type="PANTHER" id="PTHR44858">
    <property type="entry name" value="TETRATRICOPEPTIDE REPEAT PROTEIN 6"/>
    <property type="match status" value="1"/>
</dbReference>
<dbReference type="EMBL" id="JBBKXZ010000001">
    <property type="protein sequence ID" value="MFD3393069.1"/>
    <property type="molecule type" value="Genomic_DNA"/>
</dbReference>
<dbReference type="Pfam" id="PF13181">
    <property type="entry name" value="TPR_8"/>
    <property type="match status" value="1"/>
</dbReference>
<dbReference type="Gene3D" id="2.40.70.10">
    <property type="entry name" value="Acid Proteases"/>
    <property type="match status" value="1"/>
</dbReference>
<keyword evidence="2 3" id="KW-0802">TPR repeat</keyword>
<proteinExistence type="predicted"/>